<dbReference type="Proteomes" id="UP000288178">
    <property type="component" value="Unassembled WGS sequence"/>
</dbReference>
<keyword evidence="5" id="KW-1185">Reference proteome</keyword>
<dbReference type="AlphaFoldDB" id="A0A437JXV6"/>
<dbReference type="RefSeq" id="WP_128197876.1">
    <property type="nucleotide sequence ID" value="NZ_SACT01000002.1"/>
</dbReference>
<keyword evidence="1" id="KW-0560">Oxidoreductase</keyword>
<evidence type="ECO:0000313" key="5">
    <source>
        <dbReference type="Proteomes" id="UP000288178"/>
    </source>
</evidence>
<evidence type="ECO:0000259" key="3">
    <source>
        <dbReference type="Pfam" id="PF02826"/>
    </source>
</evidence>
<evidence type="ECO:0000313" key="4">
    <source>
        <dbReference type="EMBL" id="RVT52502.1"/>
    </source>
</evidence>
<gene>
    <name evidence="4" type="ORF">ENE75_08695</name>
</gene>
<dbReference type="PANTHER" id="PTHR43333">
    <property type="entry name" value="2-HACID_DH_C DOMAIN-CONTAINING PROTEIN"/>
    <property type="match status" value="1"/>
</dbReference>
<proteinExistence type="predicted"/>
<accession>A0A437JXV6</accession>
<dbReference type="Pfam" id="PF02826">
    <property type="entry name" value="2-Hacid_dh_C"/>
    <property type="match status" value="1"/>
</dbReference>
<dbReference type="GO" id="GO:0051287">
    <property type="term" value="F:NAD binding"/>
    <property type="evidence" value="ECO:0007669"/>
    <property type="project" value="InterPro"/>
</dbReference>
<keyword evidence="2" id="KW-0520">NAD</keyword>
<evidence type="ECO:0000256" key="2">
    <source>
        <dbReference type="ARBA" id="ARBA00023027"/>
    </source>
</evidence>
<dbReference type="EMBL" id="SACT01000002">
    <property type="protein sequence ID" value="RVT52502.1"/>
    <property type="molecule type" value="Genomic_DNA"/>
</dbReference>
<feature type="domain" description="D-isomer specific 2-hydroxyacid dehydrogenase NAD-binding" evidence="3">
    <location>
        <begin position="106"/>
        <end position="264"/>
    </location>
</feature>
<organism evidence="4 5">
    <name type="scientific">Rubrivivax albus</name>
    <dbReference type="NCBI Taxonomy" id="2499835"/>
    <lineage>
        <taxon>Bacteria</taxon>
        <taxon>Pseudomonadati</taxon>
        <taxon>Pseudomonadota</taxon>
        <taxon>Betaproteobacteria</taxon>
        <taxon>Burkholderiales</taxon>
        <taxon>Sphaerotilaceae</taxon>
        <taxon>Rubrivivax</taxon>
    </lineage>
</organism>
<dbReference type="GO" id="GO:0016491">
    <property type="term" value="F:oxidoreductase activity"/>
    <property type="evidence" value="ECO:0007669"/>
    <property type="project" value="UniProtKB-KW"/>
</dbReference>
<evidence type="ECO:0000256" key="1">
    <source>
        <dbReference type="ARBA" id="ARBA00023002"/>
    </source>
</evidence>
<dbReference type="InterPro" id="IPR006140">
    <property type="entry name" value="D-isomer_DH_NAD-bd"/>
</dbReference>
<comment type="caution">
    <text evidence="4">The sequence shown here is derived from an EMBL/GenBank/DDBJ whole genome shotgun (WGS) entry which is preliminary data.</text>
</comment>
<dbReference type="CDD" id="cd12164">
    <property type="entry name" value="GDH_like_2"/>
    <property type="match status" value="1"/>
</dbReference>
<dbReference type="PANTHER" id="PTHR43333:SF1">
    <property type="entry name" value="D-ISOMER SPECIFIC 2-HYDROXYACID DEHYDROGENASE NAD-BINDING DOMAIN-CONTAINING PROTEIN"/>
    <property type="match status" value="1"/>
</dbReference>
<dbReference type="Gene3D" id="3.40.50.720">
    <property type="entry name" value="NAD(P)-binding Rossmann-like Domain"/>
    <property type="match status" value="2"/>
</dbReference>
<sequence length="299" mass="32475">MDILLCGRFDTGERELWRSALAAAWPQGHWLDEAGARAAPEQVRAAVVANPPPGALQGLPNLALVQSLWAGVERLVTDPTLPAQVPLARMVDPMMSVAMAETAHWAVLSLHRDFVAYARQQRQRQWLPHPQRRADEVRVLVLGRGELGRTVGRRLADAGYQVAFWARDDDLDSALPQADVVINLLPLTPATRGLIDARFLARLPAGAALVNLARGGHVVEADLLAALERGPLRHAVLDVFAQEPLPSDHAFWTHERVTVLPHVAAATDPRSAAAVVAANLQALADGRPLAHLVDRTRGY</sequence>
<name>A0A437JXV6_9BURK</name>
<dbReference type="SUPFAM" id="SSF51735">
    <property type="entry name" value="NAD(P)-binding Rossmann-fold domains"/>
    <property type="match status" value="1"/>
</dbReference>
<reference evidence="4 5" key="1">
    <citation type="submission" date="2019-01" db="EMBL/GenBank/DDBJ databases">
        <authorList>
            <person name="Chen W.-M."/>
        </authorList>
    </citation>
    <scope>NUCLEOTIDE SEQUENCE [LARGE SCALE GENOMIC DNA]</scope>
    <source>
        <strain evidence="4 5">ICH-3</strain>
    </source>
</reference>
<dbReference type="InterPro" id="IPR036291">
    <property type="entry name" value="NAD(P)-bd_dom_sf"/>
</dbReference>
<protein>
    <submittedName>
        <fullName evidence="4">Glyoxylate/hydroxypyruvate reductase A</fullName>
    </submittedName>
</protein>
<dbReference type="OrthoDB" id="9787219at2"/>
<keyword evidence="4" id="KW-0670">Pyruvate</keyword>